<name>A0A6G0WN03_9STRA</name>
<proteinExistence type="predicted"/>
<keyword evidence="2" id="KW-1185">Reference proteome</keyword>
<dbReference type="Proteomes" id="UP000481153">
    <property type="component" value="Unassembled WGS sequence"/>
</dbReference>
<dbReference type="AlphaFoldDB" id="A0A6G0WN03"/>
<comment type="caution">
    <text evidence="1">The sequence shown here is derived from an EMBL/GenBank/DDBJ whole genome shotgun (WGS) entry which is preliminary data.</text>
</comment>
<evidence type="ECO:0000313" key="1">
    <source>
        <dbReference type="EMBL" id="KAF0728708.1"/>
    </source>
</evidence>
<evidence type="ECO:0000313" key="2">
    <source>
        <dbReference type="Proteomes" id="UP000481153"/>
    </source>
</evidence>
<accession>A0A6G0WN03</accession>
<sequence length="109" mass="12281">MLASSCSLCFCTLASSTPKASCLVDKYSRSSGLLLHGRRHISSFKRQRREKSSSQLNWSCCKVRWNGCTATESWSKRLSLVSPRIFHSHDVMLWVPVCGCCVFVPPHCK</sequence>
<dbReference type="EMBL" id="VJMJ01000175">
    <property type="protein sequence ID" value="KAF0728708.1"/>
    <property type="molecule type" value="Genomic_DNA"/>
</dbReference>
<reference evidence="1 2" key="1">
    <citation type="submission" date="2019-07" db="EMBL/GenBank/DDBJ databases">
        <title>Genomics analysis of Aphanomyces spp. identifies a new class of oomycete effector associated with host adaptation.</title>
        <authorList>
            <person name="Gaulin E."/>
        </authorList>
    </citation>
    <scope>NUCLEOTIDE SEQUENCE [LARGE SCALE GENOMIC DNA]</scope>
    <source>
        <strain evidence="1 2">ATCC 201684</strain>
    </source>
</reference>
<protein>
    <submittedName>
        <fullName evidence="1">Uncharacterized protein</fullName>
    </submittedName>
</protein>
<gene>
    <name evidence="1" type="ORF">Ae201684_013666</name>
</gene>
<organism evidence="1 2">
    <name type="scientific">Aphanomyces euteiches</name>
    <dbReference type="NCBI Taxonomy" id="100861"/>
    <lineage>
        <taxon>Eukaryota</taxon>
        <taxon>Sar</taxon>
        <taxon>Stramenopiles</taxon>
        <taxon>Oomycota</taxon>
        <taxon>Saprolegniomycetes</taxon>
        <taxon>Saprolegniales</taxon>
        <taxon>Verrucalvaceae</taxon>
        <taxon>Aphanomyces</taxon>
    </lineage>
</organism>